<dbReference type="EMBL" id="JAUTXT010000061">
    <property type="protein sequence ID" value="KAK3670179.1"/>
    <property type="molecule type" value="Genomic_DNA"/>
</dbReference>
<dbReference type="Proteomes" id="UP001274830">
    <property type="component" value="Unassembled WGS sequence"/>
</dbReference>
<organism evidence="1 2">
    <name type="scientific">Recurvomyces mirabilis</name>
    <dbReference type="NCBI Taxonomy" id="574656"/>
    <lineage>
        <taxon>Eukaryota</taxon>
        <taxon>Fungi</taxon>
        <taxon>Dikarya</taxon>
        <taxon>Ascomycota</taxon>
        <taxon>Pezizomycotina</taxon>
        <taxon>Dothideomycetes</taxon>
        <taxon>Dothideomycetidae</taxon>
        <taxon>Mycosphaerellales</taxon>
        <taxon>Teratosphaeriaceae</taxon>
        <taxon>Recurvomyces</taxon>
    </lineage>
</organism>
<proteinExistence type="predicted"/>
<accession>A0AAE0WGD3</accession>
<keyword evidence="2" id="KW-1185">Reference proteome</keyword>
<gene>
    <name evidence="1" type="ORF">LTR78_009935</name>
</gene>
<protein>
    <submittedName>
        <fullName evidence="1">Uncharacterized protein</fullName>
    </submittedName>
</protein>
<evidence type="ECO:0000313" key="1">
    <source>
        <dbReference type="EMBL" id="KAK3670179.1"/>
    </source>
</evidence>
<comment type="caution">
    <text evidence="1">The sequence shown here is derived from an EMBL/GenBank/DDBJ whole genome shotgun (WGS) entry which is preliminary data.</text>
</comment>
<evidence type="ECO:0000313" key="2">
    <source>
        <dbReference type="Proteomes" id="UP001274830"/>
    </source>
</evidence>
<reference evidence="1" key="1">
    <citation type="submission" date="2023-07" db="EMBL/GenBank/DDBJ databases">
        <title>Black Yeasts Isolated from many extreme environments.</title>
        <authorList>
            <person name="Coleine C."/>
            <person name="Stajich J.E."/>
            <person name="Selbmann L."/>
        </authorList>
    </citation>
    <scope>NUCLEOTIDE SEQUENCE</scope>
    <source>
        <strain evidence="1">CCFEE 5485</strain>
    </source>
</reference>
<name>A0AAE0WGD3_9PEZI</name>
<dbReference type="AlphaFoldDB" id="A0AAE0WGD3"/>
<sequence length="198" mass="21664">MSPKPALRTMQTINIVRFTLQSDSSCMPSCDVSVRSSGIPGTPTTAAACVFGIVELLEIILANFELLELHILQGVDPSFRQTIRTSPVLRRIALGDDDNRIGRHHRLLTIIVGATFTVCDKGSRLRNSGVSSSGMKVRAMITLVCEGSRRVDGFWREILLHAIDFDYDCFVGRQDSAGPFMLMLGPRATLGDLVDAVL</sequence>